<evidence type="ECO:0000256" key="9">
    <source>
        <dbReference type="ARBA" id="ARBA00047937"/>
    </source>
</evidence>
<evidence type="ECO:0000256" key="5">
    <source>
        <dbReference type="ARBA" id="ARBA00022741"/>
    </source>
</evidence>
<dbReference type="InterPro" id="IPR015944">
    <property type="entry name" value="Gly-tRNA-synth_bsu"/>
</dbReference>
<evidence type="ECO:0000256" key="2">
    <source>
        <dbReference type="ARBA" id="ARBA00008226"/>
    </source>
</evidence>
<protein>
    <recommendedName>
        <fullName evidence="10">Glycine--tRNA ligase beta subunit</fullName>
        <ecNumber evidence="10">6.1.1.14</ecNumber>
    </recommendedName>
    <alternativeName>
        <fullName evidence="10">Glycyl-tRNA synthetase beta subunit</fullName>
        <shortName evidence="10">GlyRS</shortName>
    </alternativeName>
</protein>
<dbReference type="GO" id="GO:0005524">
    <property type="term" value="F:ATP binding"/>
    <property type="evidence" value="ECO:0007669"/>
    <property type="project" value="UniProtKB-UniRule"/>
</dbReference>
<reference evidence="12 13" key="1">
    <citation type="submission" date="2018-08" db="EMBL/GenBank/DDBJ databases">
        <title>Bacillus jemisoniae sp. nov., Bacillus chryseoplanitiae sp. nov., Bacillus resnikiae sp. nov., and Bacillus frankliniae sp. nov., isolated from Viking spacecraft and associated surfaces.</title>
        <authorList>
            <person name="Seuylemezian A."/>
            <person name="Vaishampayan P."/>
        </authorList>
    </citation>
    <scope>NUCLEOTIDE SEQUENCE [LARGE SCALE GENOMIC DNA]</scope>
    <source>
        <strain evidence="12 13">MA001</strain>
    </source>
</reference>
<dbReference type="EMBL" id="QWVS01000002">
    <property type="protein sequence ID" value="RID89453.1"/>
    <property type="molecule type" value="Genomic_DNA"/>
</dbReference>
<accession>A0A398BQ35</accession>
<keyword evidence="3 10" id="KW-0963">Cytoplasm</keyword>
<dbReference type="SUPFAM" id="SSF109604">
    <property type="entry name" value="HD-domain/PDEase-like"/>
    <property type="match status" value="1"/>
</dbReference>
<keyword evidence="7 10" id="KW-0648">Protein biosynthesis</keyword>
<dbReference type="InterPro" id="IPR006194">
    <property type="entry name" value="Gly-tRNA-synth_heterodimer"/>
</dbReference>
<dbReference type="Pfam" id="PF02092">
    <property type="entry name" value="tRNA_synt_2f"/>
    <property type="match status" value="1"/>
</dbReference>
<keyword evidence="4 10" id="KW-0436">Ligase</keyword>
<comment type="subcellular location">
    <subcellularLocation>
        <location evidence="1 10">Cytoplasm</location>
    </subcellularLocation>
</comment>
<evidence type="ECO:0000259" key="11">
    <source>
        <dbReference type="Pfam" id="PF05746"/>
    </source>
</evidence>
<dbReference type="GO" id="GO:0004820">
    <property type="term" value="F:glycine-tRNA ligase activity"/>
    <property type="evidence" value="ECO:0007669"/>
    <property type="project" value="UniProtKB-UniRule"/>
</dbReference>
<dbReference type="RefSeq" id="WP_119115561.1">
    <property type="nucleotide sequence ID" value="NZ_QWVS01000002.1"/>
</dbReference>
<dbReference type="GO" id="GO:0004814">
    <property type="term" value="F:arginine-tRNA ligase activity"/>
    <property type="evidence" value="ECO:0007669"/>
    <property type="project" value="InterPro"/>
</dbReference>
<dbReference type="PRINTS" id="PR01045">
    <property type="entry name" value="TRNASYNTHGB"/>
</dbReference>
<evidence type="ECO:0000256" key="3">
    <source>
        <dbReference type="ARBA" id="ARBA00022490"/>
    </source>
</evidence>
<dbReference type="NCBIfam" id="TIGR00211">
    <property type="entry name" value="glyS"/>
    <property type="match status" value="1"/>
</dbReference>
<dbReference type="InterPro" id="IPR008909">
    <property type="entry name" value="DALR_anticod-bd"/>
</dbReference>
<dbReference type="GO" id="GO:0005829">
    <property type="term" value="C:cytosol"/>
    <property type="evidence" value="ECO:0007669"/>
    <property type="project" value="TreeGrafter"/>
</dbReference>
<keyword evidence="13" id="KW-1185">Reference proteome</keyword>
<evidence type="ECO:0000256" key="6">
    <source>
        <dbReference type="ARBA" id="ARBA00022840"/>
    </source>
</evidence>
<proteinExistence type="inferred from homology"/>
<evidence type="ECO:0000256" key="10">
    <source>
        <dbReference type="HAMAP-Rule" id="MF_00255"/>
    </source>
</evidence>
<evidence type="ECO:0000313" key="12">
    <source>
        <dbReference type="EMBL" id="RID89453.1"/>
    </source>
</evidence>
<keyword evidence="8 10" id="KW-0030">Aminoacyl-tRNA synthetase</keyword>
<dbReference type="Pfam" id="PF05746">
    <property type="entry name" value="DALR_1"/>
    <property type="match status" value="1"/>
</dbReference>
<keyword evidence="5 10" id="KW-0547">Nucleotide-binding</keyword>
<comment type="subunit">
    <text evidence="10">Tetramer of two alpha and two beta subunits.</text>
</comment>
<dbReference type="PANTHER" id="PTHR30075">
    <property type="entry name" value="GLYCYL-TRNA SYNTHETASE"/>
    <property type="match status" value="1"/>
</dbReference>
<evidence type="ECO:0000256" key="1">
    <source>
        <dbReference type="ARBA" id="ARBA00004496"/>
    </source>
</evidence>
<organism evidence="12 13">
    <name type="scientific">Peribacillus asahii</name>
    <dbReference type="NCBI Taxonomy" id="228899"/>
    <lineage>
        <taxon>Bacteria</taxon>
        <taxon>Bacillati</taxon>
        <taxon>Bacillota</taxon>
        <taxon>Bacilli</taxon>
        <taxon>Bacillales</taxon>
        <taxon>Bacillaceae</taxon>
        <taxon>Peribacillus</taxon>
    </lineage>
</organism>
<keyword evidence="6 10" id="KW-0067">ATP-binding</keyword>
<dbReference type="GO" id="GO:0006426">
    <property type="term" value="P:glycyl-tRNA aminoacylation"/>
    <property type="evidence" value="ECO:0007669"/>
    <property type="project" value="UniProtKB-UniRule"/>
</dbReference>
<dbReference type="AlphaFoldDB" id="A0A398BQ35"/>
<dbReference type="EC" id="6.1.1.14" evidence="10"/>
<dbReference type="PROSITE" id="PS50861">
    <property type="entry name" value="AA_TRNA_LIGASE_II_GLYAB"/>
    <property type="match status" value="1"/>
</dbReference>
<feature type="domain" description="DALR anticodon binding" evidence="11">
    <location>
        <begin position="584"/>
        <end position="678"/>
    </location>
</feature>
<name>A0A398BQ35_9BACI</name>
<dbReference type="GO" id="GO:0006420">
    <property type="term" value="P:arginyl-tRNA aminoacylation"/>
    <property type="evidence" value="ECO:0007669"/>
    <property type="project" value="InterPro"/>
</dbReference>
<comment type="similarity">
    <text evidence="2 10">Belongs to the class-II aminoacyl-tRNA synthetase family.</text>
</comment>
<evidence type="ECO:0000256" key="7">
    <source>
        <dbReference type="ARBA" id="ARBA00022917"/>
    </source>
</evidence>
<dbReference type="PANTHER" id="PTHR30075:SF2">
    <property type="entry name" value="GLYCINE--TRNA LIGASE, CHLOROPLASTIC_MITOCHONDRIAL 2"/>
    <property type="match status" value="1"/>
</dbReference>
<sequence>MSKRNLLLEIGLEELPARFVTSSMNQLADKVQKWFTEKAIEFGDVQAFSTPRRLALLVTDVAEAQKDIEEEVKGPAKKIAMDAEGNWSKAAIGFTKGQGLTTDDIYFKEIKGVEYVHLNKFIKGQPTKELLVELQNLITSMTFGKNMRWANQELRFVRPIKWLIALFGQEIVPFTIADVDTNRITKGHRFLGETITIEDPAEYEARLTEQFVIANPDIRRNMILTQIKELEAKNNWVIPVDEELLEEVNNLVEYPTVLFGRFEEEFLELPSEVLITSMKEHQRYFPVKDQAGNLLSFFVTVRNGDERHLETVSKGNEKVLRARLSDAAFFYKEDQKKDIADALKKLETIVYHEEIGTLAEKTERVTAITGALVDALEVSVNKELALRAARIAKFDLVSHMVYEFPELQGYMGERYALLKGEEKEVAAAIHEHYMPKSADDSVPPSTIGAILSVAEKMDTIASFFAIGIIPTGSQDPYALRRQASGIVQILAEKKWNISLEAIIALALHEVEAKNIVKRELADVQEDMLTFFKARIKHMLQEQHIRYDLIDAVLLGEIGYISSLVERAGVLEAKKNEAGFKEELEALSRVMNIAGKCEHQVSVDAAKFENTQETALYENYQRVSVAYQQADNETERYELLASLQTDIEQYFEHTMVMADDSSIRNNRLSLMKEISDLVATYAAMNKIIVS</sequence>
<comment type="catalytic activity">
    <reaction evidence="9 10">
        <text>tRNA(Gly) + glycine + ATP = glycyl-tRNA(Gly) + AMP + diphosphate</text>
        <dbReference type="Rhea" id="RHEA:16013"/>
        <dbReference type="Rhea" id="RHEA-COMP:9664"/>
        <dbReference type="Rhea" id="RHEA-COMP:9683"/>
        <dbReference type="ChEBI" id="CHEBI:30616"/>
        <dbReference type="ChEBI" id="CHEBI:33019"/>
        <dbReference type="ChEBI" id="CHEBI:57305"/>
        <dbReference type="ChEBI" id="CHEBI:78442"/>
        <dbReference type="ChEBI" id="CHEBI:78522"/>
        <dbReference type="ChEBI" id="CHEBI:456215"/>
        <dbReference type="EC" id="6.1.1.14"/>
    </reaction>
</comment>
<evidence type="ECO:0000256" key="8">
    <source>
        <dbReference type="ARBA" id="ARBA00023146"/>
    </source>
</evidence>
<comment type="caution">
    <text evidence="12">The sequence shown here is derived from an EMBL/GenBank/DDBJ whole genome shotgun (WGS) entry which is preliminary data.</text>
</comment>
<dbReference type="Proteomes" id="UP000266016">
    <property type="component" value="Unassembled WGS sequence"/>
</dbReference>
<evidence type="ECO:0000313" key="13">
    <source>
        <dbReference type="Proteomes" id="UP000266016"/>
    </source>
</evidence>
<gene>
    <name evidence="10" type="primary">glyS</name>
    <name evidence="12" type="ORF">D1953_02530</name>
</gene>
<dbReference type="HAMAP" id="MF_00255">
    <property type="entry name" value="Gly_tRNA_synth_beta"/>
    <property type="match status" value="1"/>
</dbReference>
<evidence type="ECO:0000256" key="4">
    <source>
        <dbReference type="ARBA" id="ARBA00022598"/>
    </source>
</evidence>